<dbReference type="InterPro" id="IPR013785">
    <property type="entry name" value="Aldolase_TIM"/>
</dbReference>
<protein>
    <submittedName>
        <fullName evidence="2">N-acetylneuraminate synthase</fullName>
        <ecNumber evidence="2">2.5.1.56</ecNumber>
    </submittedName>
</protein>
<dbReference type="SUPFAM" id="SSF51569">
    <property type="entry name" value="Aldolase"/>
    <property type="match status" value="1"/>
</dbReference>
<dbReference type="InterPro" id="IPR057736">
    <property type="entry name" value="SAF_PseI/NeuA/NeuB"/>
</dbReference>
<accession>E4TRA6</accession>
<dbReference type="OrthoDB" id="9814210at2"/>
<evidence type="ECO:0000313" key="2">
    <source>
        <dbReference type="EMBL" id="ADR23758.1"/>
    </source>
</evidence>
<keyword evidence="3" id="KW-1185">Reference proteome</keyword>
<dbReference type="EC" id="2.5.1.56" evidence="2"/>
<evidence type="ECO:0000259" key="1">
    <source>
        <dbReference type="PROSITE" id="PS50844"/>
    </source>
</evidence>
<dbReference type="RefSeq" id="WP_013455900.1">
    <property type="nucleotide sequence ID" value="NC_014759.1"/>
</dbReference>
<feature type="domain" description="AFP-like" evidence="1">
    <location>
        <begin position="296"/>
        <end position="353"/>
    </location>
</feature>
<dbReference type="GO" id="GO:0047444">
    <property type="term" value="F:N-acylneuraminate-9-phosphate synthase activity"/>
    <property type="evidence" value="ECO:0007669"/>
    <property type="project" value="TreeGrafter"/>
</dbReference>
<dbReference type="SMART" id="SM00858">
    <property type="entry name" value="SAF"/>
    <property type="match status" value="1"/>
</dbReference>
<dbReference type="PANTHER" id="PTHR42966">
    <property type="entry name" value="N-ACETYLNEURAMINATE SYNTHASE"/>
    <property type="match status" value="1"/>
</dbReference>
<dbReference type="PANTHER" id="PTHR42966:SF1">
    <property type="entry name" value="SIALIC ACID SYNTHASE"/>
    <property type="match status" value="1"/>
</dbReference>
<evidence type="ECO:0000313" key="3">
    <source>
        <dbReference type="Proteomes" id="UP000008720"/>
    </source>
</evidence>
<dbReference type="KEGG" id="mtt:Ftrac_3792"/>
<proteinExistence type="predicted"/>
<dbReference type="STRING" id="643867.Ftrac_3792"/>
<dbReference type="SUPFAM" id="SSF51269">
    <property type="entry name" value="AFP III-like domain"/>
    <property type="match status" value="1"/>
</dbReference>
<dbReference type="Gene3D" id="3.20.20.70">
    <property type="entry name" value="Aldolase class I"/>
    <property type="match status" value="1"/>
</dbReference>
<dbReference type="Pfam" id="PF03102">
    <property type="entry name" value="NeuB"/>
    <property type="match status" value="1"/>
</dbReference>
<dbReference type="GO" id="GO:0016051">
    <property type="term" value="P:carbohydrate biosynthetic process"/>
    <property type="evidence" value="ECO:0007669"/>
    <property type="project" value="InterPro"/>
</dbReference>
<reference evidence="2 3" key="1">
    <citation type="journal article" date="2011" name="Stand. Genomic Sci.">
        <title>Complete genome sequence of Marivirga tractuosa type strain (H-43).</title>
        <authorList>
            <person name="Pagani I."/>
            <person name="Chertkov O."/>
            <person name="Lapidus A."/>
            <person name="Lucas S."/>
            <person name="Del Rio T.G."/>
            <person name="Tice H."/>
            <person name="Copeland A."/>
            <person name="Cheng J.F."/>
            <person name="Nolan M."/>
            <person name="Saunders E."/>
            <person name="Pitluck S."/>
            <person name="Held B."/>
            <person name="Goodwin L."/>
            <person name="Liolios K."/>
            <person name="Ovchinikova G."/>
            <person name="Ivanova N."/>
            <person name="Mavromatis K."/>
            <person name="Pati A."/>
            <person name="Chen A."/>
            <person name="Palaniappan K."/>
            <person name="Land M."/>
            <person name="Hauser L."/>
            <person name="Jeffries C.D."/>
            <person name="Detter J.C."/>
            <person name="Han C."/>
            <person name="Tapia R."/>
            <person name="Ngatchou-Djao O.D."/>
            <person name="Rohde M."/>
            <person name="Goker M."/>
            <person name="Spring S."/>
            <person name="Sikorski J."/>
            <person name="Woyke T."/>
            <person name="Bristow J."/>
            <person name="Eisen J.A."/>
            <person name="Markowitz V."/>
            <person name="Hugenholtz P."/>
            <person name="Klenk H.P."/>
            <person name="Kyrpides N.C."/>
        </authorList>
    </citation>
    <scope>NUCLEOTIDE SEQUENCE [LARGE SCALE GENOMIC DNA]</scope>
    <source>
        <strain evidence="3">ATCC 23168 / DSM 4126 / NBRC 15989 / NCIMB 1408 / VKM B-1430 / H-43</strain>
    </source>
</reference>
<dbReference type="Gene3D" id="3.90.1210.10">
    <property type="entry name" value="Antifreeze-like/N-acetylneuraminic acid synthase C-terminal domain"/>
    <property type="match status" value="1"/>
</dbReference>
<dbReference type="InterPro" id="IPR006190">
    <property type="entry name" value="SAF_AFP_Neu5Ac"/>
</dbReference>
<name>E4TRA6_MARTH</name>
<dbReference type="InterPro" id="IPR013132">
    <property type="entry name" value="PseI/NeuA/B-like_N"/>
</dbReference>
<dbReference type="AlphaFoldDB" id="E4TRA6"/>
<dbReference type="Proteomes" id="UP000008720">
    <property type="component" value="Chromosome"/>
</dbReference>
<keyword evidence="2" id="KW-0808">Transferase</keyword>
<dbReference type="InterPro" id="IPR013974">
    <property type="entry name" value="SAF"/>
</dbReference>
<organism evidence="2 3">
    <name type="scientific">Marivirga tractuosa (strain ATCC 23168 / DSM 4126 / NBRC 15989 / NCIMB 1408 / VKM B-1430 / H-43)</name>
    <name type="common">Microscilla tractuosa</name>
    <name type="synonym">Flexibacter tractuosus</name>
    <dbReference type="NCBI Taxonomy" id="643867"/>
    <lineage>
        <taxon>Bacteria</taxon>
        <taxon>Pseudomonadati</taxon>
        <taxon>Bacteroidota</taxon>
        <taxon>Cytophagia</taxon>
        <taxon>Cytophagales</taxon>
        <taxon>Marivirgaceae</taxon>
        <taxon>Marivirga</taxon>
    </lineage>
</organism>
<sequence length="353" mass="40346">MKFLEFLNSQNPYDFKIQQPYMIAEAGVNHEGSMELAKRLIEEAQEGGADAIKFQTYKADTIASKNSPSYWDLNQESTTSQHALFQKYDKFWKGEYEQLKKICDQEGIEFLSTPFDVTSATFLNDLMPAFKVSSSDITNKPFIEFMAAFKKPIILSTGASELHEIQEAVSWINPFDIPLVLLHCVLNYPTPDENANLGMIKGLQHHFPDYLIGYSDHTLPKEMDTLIASTLLGARVIEKHFTHDKSLPGNDHYHAMDKEDLKHFYKKLEHQITLLGDFEVKKLASESISAENARRSLIATSDIPKGTVITKDHLTWKRPAYGISPKFIDQLIGKKTLFDIKEDDVLKWNLFEF</sequence>
<dbReference type="GO" id="GO:0050462">
    <property type="term" value="F:N-acetylneuraminate synthase activity"/>
    <property type="evidence" value="ECO:0007669"/>
    <property type="project" value="UniProtKB-EC"/>
</dbReference>
<dbReference type="InterPro" id="IPR051690">
    <property type="entry name" value="PseI-like"/>
</dbReference>
<dbReference type="eggNOG" id="COG2089">
    <property type="taxonomic scope" value="Bacteria"/>
</dbReference>
<dbReference type="HOGENOM" id="CLU_040465_0_1_10"/>
<dbReference type="Pfam" id="PF08666">
    <property type="entry name" value="SAF"/>
    <property type="match status" value="1"/>
</dbReference>
<dbReference type="PROSITE" id="PS50844">
    <property type="entry name" value="AFP_LIKE"/>
    <property type="match status" value="1"/>
</dbReference>
<dbReference type="CDD" id="cd11615">
    <property type="entry name" value="SAF_NeuB_like"/>
    <property type="match status" value="1"/>
</dbReference>
<dbReference type="EMBL" id="CP002349">
    <property type="protein sequence ID" value="ADR23758.1"/>
    <property type="molecule type" value="Genomic_DNA"/>
</dbReference>
<dbReference type="InterPro" id="IPR036732">
    <property type="entry name" value="AFP_Neu5c_C_sf"/>
</dbReference>
<gene>
    <name evidence="2" type="ordered locus">Ftrac_3792</name>
</gene>